<dbReference type="InterPro" id="IPR013324">
    <property type="entry name" value="RNA_pol_sigma_r3/r4-like"/>
</dbReference>
<evidence type="ECO:0000313" key="9">
    <source>
        <dbReference type="EMBL" id="MBU2664995.1"/>
    </source>
</evidence>
<name>A0ABS5YSI2_9ACTN</name>
<dbReference type="Gene3D" id="1.10.10.10">
    <property type="entry name" value="Winged helix-like DNA-binding domain superfamily/Winged helix DNA-binding domain"/>
    <property type="match status" value="1"/>
</dbReference>
<evidence type="ECO:0000256" key="4">
    <source>
        <dbReference type="ARBA" id="ARBA00023125"/>
    </source>
</evidence>
<gene>
    <name evidence="9" type="ORF">KOI35_15940</name>
</gene>
<dbReference type="PANTHER" id="PTHR43133:SF8">
    <property type="entry name" value="RNA POLYMERASE SIGMA FACTOR HI_1459-RELATED"/>
    <property type="match status" value="1"/>
</dbReference>
<accession>A0ABS5YSI2</accession>
<keyword evidence="2" id="KW-0805">Transcription regulation</keyword>
<dbReference type="Gene3D" id="1.10.1740.10">
    <property type="match status" value="1"/>
</dbReference>
<evidence type="ECO:0000259" key="7">
    <source>
        <dbReference type="Pfam" id="PF04542"/>
    </source>
</evidence>
<reference evidence="9 10" key="1">
    <citation type="submission" date="2021-06" db="EMBL/GenBank/DDBJ databases">
        <title>Actinoplanes lichenicola sp. nov., and Actinoplanes ovalisporus sp. nov., isolated from lichen in Thailand.</title>
        <authorList>
            <person name="Saeng-In P."/>
            <person name="Kanchanasin P."/>
            <person name="Yuki M."/>
            <person name="Kudo T."/>
            <person name="Ohkuma M."/>
            <person name="Phongsopitanun W."/>
            <person name="Tanasupawat S."/>
        </authorList>
    </citation>
    <scope>NUCLEOTIDE SEQUENCE [LARGE SCALE GENOMIC DNA]</scope>
    <source>
        <strain evidence="9 10">NBRC 110975</strain>
    </source>
</reference>
<dbReference type="InterPro" id="IPR013325">
    <property type="entry name" value="RNA_pol_sigma_r2"/>
</dbReference>
<evidence type="ECO:0000259" key="8">
    <source>
        <dbReference type="Pfam" id="PF08281"/>
    </source>
</evidence>
<dbReference type="RefSeq" id="WP_215788240.1">
    <property type="nucleotide sequence ID" value="NZ_JAHKKG010000005.1"/>
</dbReference>
<evidence type="ECO:0000256" key="2">
    <source>
        <dbReference type="ARBA" id="ARBA00023015"/>
    </source>
</evidence>
<keyword evidence="4" id="KW-0238">DNA-binding</keyword>
<feature type="region of interest" description="Disordered" evidence="6">
    <location>
        <begin position="155"/>
        <end position="177"/>
    </location>
</feature>
<dbReference type="Proteomes" id="UP001519654">
    <property type="component" value="Unassembled WGS sequence"/>
</dbReference>
<dbReference type="InterPro" id="IPR036388">
    <property type="entry name" value="WH-like_DNA-bd_sf"/>
</dbReference>
<evidence type="ECO:0000256" key="6">
    <source>
        <dbReference type="SAM" id="MobiDB-lite"/>
    </source>
</evidence>
<dbReference type="InterPro" id="IPR013249">
    <property type="entry name" value="RNA_pol_sigma70_r4_t2"/>
</dbReference>
<keyword evidence="10" id="KW-1185">Reference proteome</keyword>
<keyword evidence="5" id="KW-0804">Transcription</keyword>
<organism evidence="9 10">
    <name type="scientific">Paractinoplanes bogorensis</name>
    <dbReference type="NCBI Taxonomy" id="1610840"/>
    <lineage>
        <taxon>Bacteria</taxon>
        <taxon>Bacillati</taxon>
        <taxon>Actinomycetota</taxon>
        <taxon>Actinomycetes</taxon>
        <taxon>Micromonosporales</taxon>
        <taxon>Micromonosporaceae</taxon>
        <taxon>Paractinoplanes</taxon>
    </lineage>
</organism>
<dbReference type="InterPro" id="IPR039425">
    <property type="entry name" value="RNA_pol_sigma-70-like"/>
</dbReference>
<dbReference type="Pfam" id="PF08281">
    <property type="entry name" value="Sigma70_r4_2"/>
    <property type="match status" value="1"/>
</dbReference>
<dbReference type="EMBL" id="JAHKKG010000005">
    <property type="protein sequence ID" value="MBU2664995.1"/>
    <property type="molecule type" value="Genomic_DNA"/>
</dbReference>
<dbReference type="NCBIfam" id="TIGR02937">
    <property type="entry name" value="sigma70-ECF"/>
    <property type="match status" value="1"/>
</dbReference>
<comment type="similarity">
    <text evidence="1">Belongs to the sigma-70 factor family. ECF subfamily.</text>
</comment>
<evidence type="ECO:0000256" key="1">
    <source>
        <dbReference type="ARBA" id="ARBA00010641"/>
    </source>
</evidence>
<evidence type="ECO:0000256" key="5">
    <source>
        <dbReference type="ARBA" id="ARBA00023163"/>
    </source>
</evidence>
<sequence>MNPDDRRRRFEAVAPAVIEPVRRYLARRTDPSTADDVLQETLLVCWRRVDDMPAVEFLPWAYGVARNCLANAERAQRRRHRLFARIVHLDPPPVAVPENDPDHELTEAVARLRAEDAEILRLWAWEELSASEIATVLRISANAASLRLHRAKQKLRDELRKPGTGNGHEELTEGRRP</sequence>
<dbReference type="CDD" id="cd06171">
    <property type="entry name" value="Sigma70_r4"/>
    <property type="match status" value="1"/>
</dbReference>
<dbReference type="PANTHER" id="PTHR43133">
    <property type="entry name" value="RNA POLYMERASE ECF-TYPE SIGMA FACTO"/>
    <property type="match status" value="1"/>
</dbReference>
<comment type="caution">
    <text evidence="9">The sequence shown here is derived from an EMBL/GenBank/DDBJ whole genome shotgun (WGS) entry which is preliminary data.</text>
</comment>
<proteinExistence type="inferred from homology"/>
<feature type="domain" description="RNA polymerase sigma-70 region 2" evidence="7">
    <location>
        <begin position="11"/>
        <end position="79"/>
    </location>
</feature>
<evidence type="ECO:0000256" key="3">
    <source>
        <dbReference type="ARBA" id="ARBA00023082"/>
    </source>
</evidence>
<dbReference type="Pfam" id="PF04542">
    <property type="entry name" value="Sigma70_r2"/>
    <property type="match status" value="1"/>
</dbReference>
<dbReference type="InterPro" id="IPR007627">
    <property type="entry name" value="RNA_pol_sigma70_r2"/>
</dbReference>
<protein>
    <submittedName>
        <fullName evidence="9">Sigma-70 family RNA polymerase sigma factor</fullName>
    </submittedName>
</protein>
<dbReference type="SUPFAM" id="SSF88659">
    <property type="entry name" value="Sigma3 and sigma4 domains of RNA polymerase sigma factors"/>
    <property type="match status" value="1"/>
</dbReference>
<feature type="domain" description="RNA polymerase sigma factor 70 region 4 type 2" evidence="8">
    <location>
        <begin position="104"/>
        <end position="155"/>
    </location>
</feature>
<keyword evidence="3" id="KW-0731">Sigma factor</keyword>
<evidence type="ECO:0000313" key="10">
    <source>
        <dbReference type="Proteomes" id="UP001519654"/>
    </source>
</evidence>
<dbReference type="InterPro" id="IPR014284">
    <property type="entry name" value="RNA_pol_sigma-70_dom"/>
</dbReference>
<dbReference type="SUPFAM" id="SSF88946">
    <property type="entry name" value="Sigma2 domain of RNA polymerase sigma factors"/>
    <property type="match status" value="1"/>
</dbReference>